<dbReference type="OrthoDB" id="2556122at2759"/>
<sequence>MRLKVRFSPPAPDLELNIENPSAALIRSEIRKLRPDTASCRLRLIVAGRIIVGVTPIKAPTSSDSSPVFVHCVVGPSLSARSADESSLDSSREESLEAEREAELSAHSTVPLRGFDRLVAAGISPVEVQSIRSQFMRVHGFAQTLSGAFGQTHTEGDSDFETHDSSLRDLEEQWMDDMVTNADDGRDRHLNALAESAAADNASSQRQVPNGAGSLFTFANTDTPSDFPSSQEFSVSEYASLILGCIVGFYGNFMVIPFMIDNTLVSDTIRLSLFFGIAMNFILGFITAVTI</sequence>
<feature type="domain" description="DSC E3 ubiquitin ligase complex subunit 3 ubiquitin-like" evidence="3">
    <location>
        <begin position="3"/>
        <end position="58"/>
    </location>
</feature>
<dbReference type="Proteomes" id="UP000095023">
    <property type="component" value="Unassembled WGS sequence"/>
</dbReference>
<evidence type="ECO:0008006" key="7">
    <source>
        <dbReference type="Google" id="ProtNLM"/>
    </source>
</evidence>
<evidence type="ECO:0000259" key="3">
    <source>
        <dbReference type="Pfam" id="PF10302"/>
    </source>
</evidence>
<organism evidence="5 6">
    <name type="scientific">Tortispora caseinolytica NRRL Y-17796</name>
    <dbReference type="NCBI Taxonomy" id="767744"/>
    <lineage>
        <taxon>Eukaryota</taxon>
        <taxon>Fungi</taxon>
        <taxon>Dikarya</taxon>
        <taxon>Ascomycota</taxon>
        <taxon>Saccharomycotina</taxon>
        <taxon>Trigonopsidomycetes</taxon>
        <taxon>Trigonopsidales</taxon>
        <taxon>Trigonopsidaceae</taxon>
        <taxon>Tortispora</taxon>
    </lineage>
</organism>
<feature type="compositionally biased region" description="Basic and acidic residues" evidence="1">
    <location>
        <begin position="90"/>
        <end position="103"/>
    </location>
</feature>
<keyword evidence="2" id="KW-1133">Transmembrane helix</keyword>
<name>A0A1E4TMI6_9ASCO</name>
<accession>A0A1E4TMI6</accession>
<evidence type="ECO:0000313" key="6">
    <source>
        <dbReference type="Proteomes" id="UP000095023"/>
    </source>
</evidence>
<evidence type="ECO:0000256" key="2">
    <source>
        <dbReference type="SAM" id="Phobius"/>
    </source>
</evidence>
<dbReference type="InterPro" id="IPR045226">
    <property type="entry name" value="Dsc3"/>
</dbReference>
<dbReference type="InterPro" id="IPR019413">
    <property type="entry name" value="Dsc3_ub-like_dom"/>
</dbReference>
<protein>
    <recommendedName>
        <fullName evidence="7">DSC E3 ubiquitin ligase complex subunit 3 C-terminal domain-containing protein</fullName>
    </recommendedName>
</protein>
<dbReference type="GO" id="GO:0005783">
    <property type="term" value="C:endoplasmic reticulum"/>
    <property type="evidence" value="ECO:0007669"/>
    <property type="project" value="TreeGrafter"/>
</dbReference>
<feature type="transmembrane region" description="Helical" evidence="2">
    <location>
        <begin position="272"/>
        <end position="290"/>
    </location>
</feature>
<evidence type="ECO:0000313" key="5">
    <source>
        <dbReference type="EMBL" id="ODV92964.1"/>
    </source>
</evidence>
<reference evidence="6" key="1">
    <citation type="submission" date="2016-02" db="EMBL/GenBank/DDBJ databases">
        <title>Comparative genomics of biotechnologically important yeasts.</title>
        <authorList>
            <consortium name="DOE Joint Genome Institute"/>
            <person name="Riley R."/>
            <person name="Haridas S."/>
            <person name="Wolfe K.H."/>
            <person name="Lopes M.R."/>
            <person name="Hittinger C.T."/>
            <person name="Goker M."/>
            <person name="Salamov A."/>
            <person name="Wisecaver J."/>
            <person name="Long T.M."/>
            <person name="Aerts A.L."/>
            <person name="Barry K."/>
            <person name="Choi C."/>
            <person name="Clum A."/>
            <person name="Coughlan A.Y."/>
            <person name="Deshpande S."/>
            <person name="Douglass A.P."/>
            <person name="Hanson S.J."/>
            <person name="Klenk H.-P."/>
            <person name="Labutti K."/>
            <person name="Lapidus A."/>
            <person name="Lindquist E."/>
            <person name="Lipzen A."/>
            <person name="Meier-Kolthoff J.P."/>
            <person name="Ohm R.A."/>
            <person name="Otillar R.P."/>
            <person name="Pangilinan J."/>
            <person name="Peng Y."/>
            <person name="Rokas A."/>
            <person name="Rosa C.A."/>
            <person name="Scheuner C."/>
            <person name="Sibirny A.A."/>
            <person name="Slot J.C."/>
            <person name="Stielow J.B."/>
            <person name="Sun H."/>
            <person name="Kurtzman C.P."/>
            <person name="Blackwell M."/>
            <person name="Jeffries T.W."/>
            <person name="Grigoriev I.V."/>
        </authorList>
    </citation>
    <scope>NUCLEOTIDE SEQUENCE [LARGE SCALE GENOMIC DNA]</scope>
    <source>
        <strain evidence="6">NRRL Y-17796</strain>
    </source>
</reference>
<gene>
    <name evidence="5" type="ORF">CANCADRAFT_1563</name>
</gene>
<keyword evidence="6" id="KW-1185">Reference proteome</keyword>
<dbReference type="InterPro" id="IPR025390">
    <property type="entry name" value="Dsc3_C"/>
</dbReference>
<keyword evidence="2" id="KW-0472">Membrane</keyword>
<dbReference type="PANTHER" id="PTHR28049:SF1">
    <property type="entry name" value="DSC E3 UBIQUITIN LIGASE COMPLEX SUBUNIT 3"/>
    <property type="match status" value="1"/>
</dbReference>
<evidence type="ECO:0000259" key="4">
    <source>
        <dbReference type="Pfam" id="PF13373"/>
    </source>
</evidence>
<dbReference type="Pfam" id="PF10302">
    <property type="entry name" value="Dsc3_N"/>
    <property type="match status" value="1"/>
</dbReference>
<dbReference type="Pfam" id="PF13373">
    <property type="entry name" value="Dsc3_C"/>
    <property type="match status" value="1"/>
</dbReference>
<dbReference type="AlphaFoldDB" id="A0A1E4TMI6"/>
<dbReference type="EMBL" id="KV453841">
    <property type="protein sequence ID" value="ODV92964.1"/>
    <property type="molecule type" value="Genomic_DNA"/>
</dbReference>
<proteinExistence type="predicted"/>
<evidence type="ECO:0000256" key="1">
    <source>
        <dbReference type="SAM" id="MobiDB-lite"/>
    </source>
</evidence>
<keyword evidence="2" id="KW-0812">Transmembrane</keyword>
<dbReference type="GO" id="GO:0044695">
    <property type="term" value="C:Dsc E3 ubiquitin ligase complex"/>
    <property type="evidence" value="ECO:0007669"/>
    <property type="project" value="InterPro"/>
</dbReference>
<feature type="transmembrane region" description="Helical" evidence="2">
    <location>
        <begin position="238"/>
        <end position="260"/>
    </location>
</feature>
<dbReference type="PANTHER" id="PTHR28049">
    <property type="entry name" value="TRANSMEMBRANE PROTEIN YOR223W"/>
    <property type="match status" value="1"/>
</dbReference>
<feature type="domain" description="DSC E3 ubiquitin ligase complex subunit 3 C-terminal" evidence="4">
    <location>
        <begin position="113"/>
        <end position="286"/>
    </location>
</feature>
<feature type="region of interest" description="Disordered" evidence="1">
    <location>
        <begin position="82"/>
        <end position="103"/>
    </location>
</feature>